<evidence type="ECO:0000313" key="1">
    <source>
        <dbReference type="EMBL" id="KAH7970663.1"/>
    </source>
</evidence>
<evidence type="ECO:0000313" key="2">
    <source>
        <dbReference type="Proteomes" id="UP000821865"/>
    </source>
</evidence>
<dbReference type="EMBL" id="CM023480">
    <property type="protein sequence ID" value="KAH7970663.1"/>
    <property type="molecule type" value="Genomic_DNA"/>
</dbReference>
<keyword evidence="2" id="KW-1185">Reference proteome</keyword>
<organism evidence="1 2">
    <name type="scientific">Dermacentor silvarum</name>
    <name type="common">Tick</name>
    <dbReference type="NCBI Taxonomy" id="543639"/>
    <lineage>
        <taxon>Eukaryota</taxon>
        <taxon>Metazoa</taxon>
        <taxon>Ecdysozoa</taxon>
        <taxon>Arthropoda</taxon>
        <taxon>Chelicerata</taxon>
        <taxon>Arachnida</taxon>
        <taxon>Acari</taxon>
        <taxon>Parasitiformes</taxon>
        <taxon>Ixodida</taxon>
        <taxon>Ixodoidea</taxon>
        <taxon>Ixodidae</taxon>
        <taxon>Rhipicephalinae</taxon>
        <taxon>Dermacentor</taxon>
    </lineage>
</organism>
<proteinExistence type="predicted"/>
<protein>
    <submittedName>
        <fullName evidence="1">Uncharacterized protein</fullName>
    </submittedName>
</protein>
<accession>A0ACB8DJ24</accession>
<dbReference type="Proteomes" id="UP000821865">
    <property type="component" value="Chromosome 11"/>
</dbReference>
<gene>
    <name evidence="1" type="ORF">HPB49_013513</name>
</gene>
<comment type="caution">
    <text evidence="1">The sequence shown here is derived from an EMBL/GenBank/DDBJ whole genome shotgun (WGS) entry which is preliminary data.</text>
</comment>
<sequence length="466" mass="51928">MGARFSRTLQWRGREPSKQQPLPLKKRQPRVSAEMEAKAAAHELSPQELYWDPRYKSYFYAGALSAAPGAAASHQEAVSHGAQTATASEAQASTSALRTGRRKSSIFVRRRVRGGAAFDILNSRSPVAKGFKAPLRPSTLCHQREFMELAGRQLMGLRLESKKPVVEDGRRMSVISLAFTLKSVAQLATKMFEKELCRYLCTSHLNQDPLEMYFSCIRQRGGWNNNPSASQFRHAYRKTLVHAVVACSMNANVTPQLEGICLPRSQAHASGFFTAQSDDKGNASMSTHCSTGQPTATLTEAVIDHDYFALSEYSGEVVQYIGGYVVRSITKKLSCAECAALLVSDTVHSLLTTLKDNGGLIEPSKFVHAALHASECVMRQHTDVDKESIETLTLKAFQEFAHLNTNMLQQIQHYHEEPQHIINLAKVLQAKYAALRLRAIGRRITEQSRGAYIRHVMTKRILFLHQ</sequence>
<reference evidence="1" key="1">
    <citation type="submission" date="2020-05" db="EMBL/GenBank/DDBJ databases">
        <title>Large-scale comparative analyses of tick genomes elucidate their genetic diversity and vector capacities.</title>
        <authorList>
            <person name="Jia N."/>
            <person name="Wang J."/>
            <person name="Shi W."/>
            <person name="Du L."/>
            <person name="Sun Y."/>
            <person name="Zhan W."/>
            <person name="Jiang J."/>
            <person name="Wang Q."/>
            <person name="Zhang B."/>
            <person name="Ji P."/>
            <person name="Sakyi L.B."/>
            <person name="Cui X."/>
            <person name="Yuan T."/>
            <person name="Jiang B."/>
            <person name="Yang W."/>
            <person name="Lam T.T.-Y."/>
            <person name="Chang Q."/>
            <person name="Ding S."/>
            <person name="Wang X."/>
            <person name="Zhu J."/>
            <person name="Ruan X."/>
            <person name="Zhao L."/>
            <person name="Wei J."/>
            <person name="Que T."/>
            <person name="Du C."/>
            <person name="Cheng J."/>
            <person name="Dai P."/>
            <person name="Han X."/>
            <person name="Huang E."/>
            <person name="Gao Y."/>
            <person name="Liu J."/>
            <person name="Shao H."/>
            <person name="Ye R."/>
            <person name="Li L."/>
            <person name="Wei W."/>
            <person name="Wang X."/>
            <person name="Wang C."/>
            <person name="Yang T."/>
            <person name="Huo Q."/>
            <person name="Li W."/>
            <person name="Guo W."/>
            <person name="Chen H."/>
            <person name="Zhou L."/>
            <person name="Ni X."/>
            <person name="Tian J."/>
            <person name="Zhou Y."/>
            <person name="Sheng Y."/>
            <person name="Liu T."/>
            <person name="Pan Y."/>
            <person name="Xia L."/>
            <person name="Li J."/>
            <person name="Zhao F."/>
            <person name="Cao W."/>
        </authorList>
    </citation>
    <scope>NUCLEOTIDE SEQUENCE</scope>
    <source>
        <strain evidence="1">Dsil-2018</strain>
    </source>
</reference>
<name>A0ACB8DJ24_DERSI</name>